<proteinExistence type="predicted"/>
<organism evidence="1 2">
    <name type="scientific">Mesorhizobium kowhaii</name>
    <dbReference type="NCBI Taxonomy" id="1300272"/>
    <lineage>
        <taxon>Bacteria</taxon>
        <taxon>Pseudomonadati</taxon>
        <taxon>Pseudomonadota</taxon>
        <taxon>Alphaproteobacteria</taxon>
        <taxon>Hyphomicrobiales</taxon>
        <taxon>Phyllobacteriaceae</taxon>
        <taxon>Mesorhizobium</taxon>
    </lineage>
</organism>
<dbReference type="Proteomes" id="UP000248616">
    <property type="component" value="Unassembled WGS sequence"/>
</dbReference>
<sequence>MSAAFDVLHLTENATGESHFSQFDLPLKETRFAPPALPFLVSPVMPTKGYVAIRIPVGWVGELHQSPHRQILFCMAGALKVTASDGEVRLVEAGSVWQMEDVQGKGHWSEVPSQVPFDAVILLLDGEA</sequence>
<dbReference type="InterPro" id="IPR011051">
    <property type="entry name" value="RmlC_Cupin_sf"/>
</dbReference>
<accession>A0A2W7C1L6</accession>
<comment type="caution">
    <text evidence="1">The sequence shown here is derived from an EMBL/GenBank/DDBJ whole genome shotgun (WGS) entry which is preliminary data.</text>
</comment>
<name>A0A2W7C1L6_9HYPH</name>
<dbReference type="EMBL" id="MZXV01000040">
    <property type="protein sequence ID" value="PZV36952.1"/>
    <property type="molecule type" value="Genomic_DNA"/>
</dbReference>
<dbReference type="RefSeq" id="WP_111545855.1">
    <property type="nucleotide sequence ID" value="NZ_MZXV01000040.1"/>
</dbReference>
<evidence type="ECO:0008006" key="3">
    <source>
        <dbReference type="Google" id="ProtNLM"/>
    </source>
</evidence>
<evidence type="ECO:0000313" key="2">
    <source>
        <dbReference type="Proteomes" id="UP000248616"/>
    </source>
</evidence>
<dbReference type="OrthoDB" id="7509071at2"/>
<dbReference type="Gene3D" id="2.60.120.10">
    <property type="entry name" value="Jelly Rolls"/>
    <property type="match status" value="1"/>
</dbReference>
<dbReference type="AlphaFoldDB" id="A0A2W7C1L6"/>
<dbReference type="InterPro" id="IPR014710">
    <property type="entry name" value="RmlC-like_jellyroll"/>
</dbReference>
<dbReference type="SUPFAM" id="SSF51182">
    <property type="entry name" value="RmlC-like cupins"/>
    <property type="match status" value="1"/>
</dbReference>
<reference evidence="2" key="1">
    <citation type="submission" date="2017-03" db="EMBL/GenBank/DDBJ databases">
        <authorList>
            <person name="Safronova V.I."/>
            <person name="Sazanova A.L."/>
            <person name="Chirak E.R."/>
        </authorList>
    </citation>
    <scope>NUCLEOTIDE SEQUENCE [LARGE SCALE GENOMIC DNA]</scope>
    <source>
        <strain evidence="2">Ach-343</strain>
    </source>
</reference>
<gene>
    <name evidence="1" type="ORF">B5V02_19860</name>
</gene>
<keyword evidence="2" id="KW-1185">Reference proteome</keyword>
<evidence type="ECO:0000313" key="1">
    <source>
        <dbReference type="EMBL" id="PZV36952.1"/>
    </source>
</evidence>
<protein>
    <recommendedName>
        <fullName evidence="3">Cupin</fullName>
    </recommendedName>
</protein>